<dbReference type="RefSeq" id="WP_317234460.1">
    <property type="nucleotide sequence ID" value="NZ_JAWJUL010000137.1"/>
</dbReference>
<gene>
    <name evidence="1" type="ORF">R0G64_25540</name>
</gene>
<dbReference type="EMBL" id="JAWJUL010000137">
    <property type="protein sequence ID" value="MDV3442780.1"/>
    <property type="molecule type" value="Genomic_DNA"/>
</dbReference>
<dbReference type="Proteomes" id="UP001273935">
    <property type="component" value="Unassembled WGS sequence"/>
</dbReference>
<proteinExistence type="predicted"/>
<reference evidence="1 2" key="1">
    <citation type="submission" date="2023-10" db="EMBL/GenBank/DDBJ databases">
        <title>Pseudomonas otitidis isolated from a paediatric patient with cystic fibrosis in Chile.</title>
        <authorList>
            <person name="Amsteins-Romero L."/>
            <person name="Opazo-Capurro A."/>
            <person name="Matus-Kohler M."/>
            <person name="Gonzalez-Rocha G."/>
        </authorList>
    </citation>
    <scope>NUCLEOTIDE SEQUENCE [LARGE SCALE GENOMIC DNA]</scope>
    <source>
        <strain evidence="1 2">P-714</strain>
    </source>
</reference>
<comment type="caution">
    <text evidence="1">The sequence shown here is derived from an EMBL/GenBank/DDBJ whole genome shotgun (WGS) entry which is preliminary data.</text>
</comment>
<protein>
    <recommendedName>
        <fullName evidence="3">SH3 domain-containing protein</fullName>
    </recommendedName>
</protein>
<evidence type="ECO:0000313" key="2">
    <source>
        <dbReference type="Proteomes" id="UP001273935"/>
    </source>
</evidence>
<keyword evidence="2" id="KW-1185">Reference proteome</keyword>
<evidence type="ECO:0000313" key="1">
    <source>
        <dbReference type="EMBL" id="MDV3442780.1"/>
    </source>
</evidence>
<evidence type="ECO:0008006" key="3">
    <source>
        <dbReference type="Google" id="ProtNLM"/>
    </source>
</evidence>
<name>A0ABU3XZ17_9GAMM</name>
<sequence length="924" mass="102084">MSDTTKVKNWSFPFKPKAGKLDPIQHLTAMAQASGGYYPVGANGQWHGGVHFDGETEAVFDQSQVCCIADGEVIAYRIDTRHPESKYFPPAGASFNAVFSRSFVLVKHHLEAPAKPTAAGTAPEPPPSLTFFSLYMHLLDWKGYTGTNAPNPPAFMGETLYKVKADKATDPVKGLRIRAEPRTGRVVALLPKGSKVRVGDAHPIHSGWYRLLAVVEGRTLPGVAITENMWVFPGEMEQTAEAGIFLVGERANDQEPTLAPEKGLNVRKNGNGRRDDPIVGVLPLGATFRLESSTGTYCKLKEIVDGKDIAPLSPDSTGNIQGFVHLGSLESTRSAPKLDKVYVLPTPHPIKAGELIGHLGHYQNENDSSPQRLLHLEVFSCEEVPAFIAKSQAWAAGLPDEQKTLLKVHKNASKLIPHRADINASNPPKISDAGTTIGVDLIIPQSLLDGLPADSKLQENTTLPGSATPTTTRWWRLDNLLADNDGNPISGWLAEQDLITTRHSPWEWEGYDFIRETGSPVGKATYFYEAWRRLTNEESANYRALVSQEDQGPIKARLYDIIRPGGTKGLLTAQEISPALAKPWHAQSIAQLVTHYESEWYWKPDKWDELDPLMGHLPGIDPNLNWASEKERIKELCWWAEMAGKHGISADGKAWHFQPILATSMFAVEKSCISVNKAQEISLLVSTGYEGATTLDYEALADNFDGQGMSFGLIQWNFGQGTLGPVLQAMRVSDGATFDNCFSTVLNLSGLKEALDAGDHIQQKNWAISAQSSHREEWKKSFKALGKVEKFKEIQLKFAANYHNNVMSCINLMREISPQLMEKIELVTYVALYDLCVQQNNLNRAKDEIQSNLHNQELSTQRDILRYVCIKRAHTARSEYVSDCLSRRLGIIQKSTHTATAHGITKSRANANFGLIVEGIVCDL</sequence>
<accession>A0ABU3XZ17</accession>
<organism evidence="1 2">
    <name type="scientific">Metapseudomonas otitidis</name>
    <dbReference type="NCBI Taxonomy" id="319939"/>
    <lineage>
        <taxon>Bacteria</taxon>
        <taxon>Pseudomonadati</taxon>
        <taxon>Pseudomonadota</taxon>
        <taxon>Gammaproteobacteria</taxon>
        <taxon>Pseudomonadales</taxon>
        <taxon>Pseudomonadaceae</taxon>
        <taxon>Metapseudomonas</taxon>
    </lineage>
</organism>